<evidence type="ECO:0000259" key="3">
    <source>
        <dbReference type="Pfam" id="PF03413"/>
    </source>
</evidence>
<feature type="compositionally biased region" description="Acidic residues" evidence="1">
    <location>
        <begin position="188"/>
        <end position="198"/>
    </location>
</feature>
<dbReference type="Pfam" id="PF03413">
    <property type="entry name" value="PepSY"/>
    <property type="match status" value="2"/>
</dbReference>
<dbReference type="RefSeq" id="WP_087885860.1">
    <property type="nucleotide sequence ID" value="NZ_CP021748.1"/>
</dbReference>
<reference evidence="4 5" key="1">
    <citation type="submission" date="2017-05" db="EMBL/GenBank/DDBJ databases">
        <title>Streptomyces alboflavus Genome sequencing and assembly.</title>
        <authorList>
            <person name="Wang Y."/>
            <person name="Du B."/>
            <person name="Ding Y."/>
            <person name="Liu H."/>
            <person name="Hou Q."/>
            <person name="Liu K."/>
            <person name="Wang C."/>
            <person name="Yao L."/>
        </authorList>
    </citation>
    <scope>NUCLEOTIDE SEQUENCE [LARGE SCALE GENOMIC DNA]</scope>
    <source>
        <strain evidence="4 5">MDJK44</strain>
    </source>
</reference>
<feature type="region of interest" description="Disordered" evidence="1">
    <location>
        <begin position="21"/>
        <end position="126"/>
    </location>
</feature>
<evidence type="ECO:0000256" key="1">
    <source>
        <dbReference type="SAM" id="MobiDB-lite"/>
    </source>
</evidence>
<proteinExistence type="predicted"/>
<evidence type="ECO:0000313" key="5">
    <source>
        <dbReference type="Proteomes" id="UP000195880"/>
    </source>
</evidence>
<name>A0A1Z1WJ53_9ACTN</name>
<feature type="domain" description="PepSY" evidence="3">
    <location>
        <begin position="124"/>
        <end position="183"/>
    </location>
</feature>
<dbReference type="Proteomes" id="UP000195880">
    <property type="component" value="Chromosome"/>
</dbReference>
<dbReference type="AlphaFoldDB" id="A0A1Z1WJ53"/>
<dbReference type="Gene3D" id="3.10.450.40">
    <property type="match status" value="2"/>
</dbReference>
<feature type="compositionally biased region" description="Acidic residues" evidence="1">
    <location>
        <begin position="89"/>
        <end position="103"/>
    </location>
</feature>
<dbReference type="InterPro" id="IPR025711">
    <property type="entry name" value="PepSY"/>
</dbReference>
<keyword evidence="5" id="KW-1185">Reference proteome</keyword>
<feature type="compositionally biased region" description="Basic and acidic residues" evidence="1">
    <location>
        <begin position="104"/>
        <end position="126"/>
    </location>
</feature>
<feature type="compositionally biased region" description="Acidic residues" evidence="1">
    <location>
        <begin position="52"/>
        <end position="66"/>
    </location>
</feature>
<gene>
    <name evidence="4" type="ORF">SMD44_05947</name>
</gene>
<dbReference type="STRING" id="67267.GCA_000716675_04706"/>
<dbReference type="OrthoDB" id="4336385at2"/>
<feature type="domain" description="PepSY" evidence="3">
    <location>
        <begin position="215"/>
        <end position="268"/>
    </location>
</feature>
<dbReference type="eggNOG" id="ENOG5033DMK">
    <property type="taxonomic scope" value="Bacteria"/>
</dbReference>
<feature type="chain" id="PRO_5012012092" description="PepSY domain-containing protein" evidence="2">
    <location>
        <begin position="24"/>
        <end position="272"/>
    </location>
</feature>
<feature type="compositionally biased region" description="Basic and acidic residues" evidence="1">
    <location>
        <begin position="42"/>
        <end position="51"/>
    </location>
</feature>
<organism evidence="4 5">
    <name type="scientific">Streptomyces alboflavus</name>
    <dbReference type="NCBI Taxonomy" id="67267"/>
    <lineage>
        <taxon>Bacteria</taxon>
        <taxon>Bacillati</taxon>
        <taxon>Actinomycetota</taxon>
        <taxon>Actinomycetes</taxon>
        <taxon>Kitasatosporales</taxon>
        <taxon>Streptomycetaceae</taxon>
        <taxon>Streptomyces</taxon>
    </lineage>
</organism>
<dbReference type="KEGG" id="salf:SMD44_05947"/>
<dbReference type="EMBL" id="CP021748">
    <property type="protein sequence ID" value="ARX86475.1"/>
    <property type="molecule type" value="Genomic_DNA"/>
</dbReference>
<evidence type="ECO:0000256" key="2">
    <source>
        <dbReference type="SAM" id="SignalP"/>
    </source>
</evidence>
<accession>A0A1Z1WJ53</accession>
<protein>
    <recommendedName>
        <fullName evidence="3">PepSY domain-containing protein</fullName>
    </recommendedName>
</protein>
<feature type="compositionally biased region" description="Basic and acidic residues" evidence="1">
    <location>
        <begin position="67"/>
        <end position="88"/>
    </location>
</feature>
<evidence type="ECO:0000313" key="4">
    <source>
        <dbReference type="EMBL" id="ARX86475.1"/>
    </source>
</evidence>
<feature type="region of interest" description="Disordered" evidence="1">
    <location>
        <begin position="169"/>
        <end position="199"/>
    </location>
</feature>
<feature type="signal peptide" evidence="2">
    <location>
        <begin position="1"/>
        <end position="23"/>
    </location>
</feature>
<sequence length="272" mass="28469">MKRNIVIATVVAATLVGGGTATAFALGGDDESSAAGKSSVQLKHDDSRVNDDRDDADDAAEDAADDAQDRRDDARDDRDDDRDDARDDDRDDRDDRDDLDDAREDAREAQGDKAENAAEAKGAKVDAAEAVAAALKAKPGTAVSVDLDDENGGLIWDVDVLGKDGRTWHSVQVDPGNGKVLGSHVDRDDDEGAGDDAAETSRIAAALKGSSVTAGEAAKAAADKGKVTSVDIDDDGARVNVWDVETTSADGTESHWNVDLTSGKVTADRYDD</sequence>
<keyword evidence="2" id="KW-0732">Signal</keyword>